<sequence>MRVFTILYNSVYLKLVTIRSLIVYGFICLLLLNIMSVRFIVDIVFLLVEVGLSLISDFSQIQRFFLSQNNKMHWIKNIFENTRNDFVTGVGDRFATRTSRAIPQYPIIRHASFQIIWKSTVQK</sequence>
<organism evidence="2">
    <name type="scientific">Sipha flava</name>
    <name type="common">yellow sugarcane aphid</name>
    <dbReference type="NCBI Taxonomy" id="143950"/>
    <lineage>
        <taxon>Eukaryota</taxon>
        <taxon>Metazoa</taxon>
        <taxon>Ecdysozoa</taxon>
        <taxon>Arthropoda</taxon>
        <taxon>Hexapoda</taxon>
        <taxon>Insecta</taxon>
        <taxon>Pterygota</taxon>
        <taxon>Neoptera</taxon>
        <taxon>Paraneoptera</taxon>
        <taxon>Hemiptera</taxon>
        <taxon>Sternorrhyncha</taxon>
        <taxon>Aphidomorpha</taxon>
        <taxon>Aphidoidea</taxon>
        <taxon>Aphididae</taxon>
        <taxon>Sipha</taxon>
    </lineage>
</organism>
<name>A0A2S2PXY4_9HEMI</name>
<dbReference type="AlphaFoldDB" id="A0A2S2PXY4"/>
<feature type="transmembrane region" description="Helical" evidence="1">
    <location>
        <begin position="12"/>
        <end position="32"/>
    </location>
</feature>
<accession>A0A2S2PXY4</accession>
<dbReference type="EMBL" id="GGMS01001031">
    <property type="protein sequence ID" value="MBY70234.1"/>
    <property type="molecule type" value="Transcribed_RNA"/>
</dbReference>
<gene>
    <name evidence="2" type="ORF">g.184076</name>
</gene>
<proteinExistence type="predicted"/>
<protein>
    <submittedName>
        <fullName evidence="2">Uncharacterized protein</fullName>
    </submittedName>
</protein>
<evidence type="ECO:0000256" key="1">
    <source>
        <dbReference type="SAM" id="Phobius"/>
    </source>
</evidence>
<evidence type="ECO:0000313" key="2">
    <source>
        <dbReference type="EMBL" id="MBY70234.1"/>
    </source>
</evidence>
<keyword evidence="1" id="KW-0812">Transmembrane</keyword>
<reference evidence="2" key="1">
    <citation type="submission" date="2018-04" db="EMBL/GenBank/DDBJ databases">
        <title>Transcriptome assembly of Sipha flava.</title>
        <authorList>
            <person name="Scully E.D."/>
            <person name="Geib S.M."/>
            <person name="Palmer N.A."/>
            <person name="Koch K."/>
            <person name="Bradshaw J."/>
            <person name="Heng-Moss T."/>
            <person name="Sarath G."/>
        </authorList>
    </citation>
    <scope>NUCLEOTIDE SEQUENCE</scope>
</reference>
<keyword evidence="1" id="KW-1133">Transmembrane helix</keyword>
<keyword evidence="1" id="KW-0472">Membrane</keyword>